<evidence type="ECO:0000256" key="4">
    <source>
        <dbReference type="ARBA" id="ARBA00022679"/>
    </source>
</evidence>
<evidence type="ECO:0000256" key="3">
    <source>
        <dbReference type="ARBA" id="ARBA00022553"/>
    </source>
</evidence>
<dbReference type="GO" id="GO:0000155">
    <property type="term" value="F:phosphorelay sensor kinase activity"/>
    <property type="evidence" value="ECO:0007669"/>
    <property type="project" value="InterPro"/>
</dbReference>
<dbReference type="InterPro" id="IPR003594">
    <property type="entry name" value="HATPase_dom"/>
</dbReference>
<dbReference type="InterPro" id="IPR050482">
    <property type="entry name" value="Sensor_HK_TwoCompSys"/>
</dbReference>
<feature type="transmembrane region" description="Helical" evidence="9">
    <location>
        <begin position="118"/>
        <end position="151"/>
    </location>
</feature>
<keyword evidence="9" id="KW-0812">Transmembrane</keyword>
<comment type="catalytic activity">
    <reaction evidence="1">
        <text>ATP + protein L-histidine = ADP + protein N-phospho-L-histidine.</text>
        <dbReference type="EC" id="2.7.13.3"/>
    </reaction>
</comment>
<evidence type="ECO:0000256" key="7">
    <source>
        <dbReference type="ARBA" id="ARBA00022840"/>
    </source>
</evidence>
<accession>A0A9W6VQH4</accession>
<dbReference type="Proteomes" id="UP001165135">
    <property type="component" value="Unassembled WGS sequence"/>
</dbReference>
<keyword evidence="7" id="KW-0067">ATP-binding</keyword>
<dbReference type="CDD" id="cd16917">
    <property type="entry name" value="HATPase_UhpB-NarQ-NarX-like"/>
    <property type="match status" value="1"/>
</dbReference>
<organism evidence="11 12">
    <name type="scientific">Actinoallomurus iriomotensis</name>
    <dbReference type="NCBI Taxonomy" id="478107"/>
    <lineage>
        <taxon>Bacteria</taxon>
        <taxon>Bacillati</taxon>
        <taxon>Actinomycetota</taxon>
        <taxon>Actinomycetes</taxon>
        <taxon>Streptosporangiales</taxon>
        <taxon>Thermomonosporaceae</taxon>
        <taxon>Actinoallomurus</taxon>
    </lineage>
</organism>
<keyword evidence="6 11" id="KW-0418">Kinase</keyword>
<dbReference type="SUPFAM" id="SSF55874">
    <property type="entry name" value="ATPase domain of HSP90 chaperone/DNA topoisomerase II/histidine kinase"/>
    <property type="match status" value="1"/>
</dbReference>
<evidence type="ECO:0000313" key="12">
    <source>
        <dbReference type="Proteomes" id="UP001165135"/>
    </source>
</evidence>
<comment type="caution">
    <text evidence="11">The sequence shown here is derived from an EMBL/GenBank/DDBJ whole genome shotgun (WGS) entry which is preliminary data.</text>
</comment>
<keyword evidence="3" id="KW-0597">Phosphoprotein</keyword>
<evidence type="ECO:0000256" key="5">
    <source>
        <dbReference type="ARBA" id="ARBA00022741"/>
    </source>
</evidence>
<keyword evidence="4" id="KW-0808">Transferase</keyword>
<evidence type="ECO:0000256" key="8">
    <source>
        <dbReference type="ARBA" id="ARBA00023012"/>
    </source>
</evidence>
<dbReference type="AlphaFoldDB" id="A0A9W6VQH4"/>
<gene>
    <name evidence="11" type="ORF">Airi01_049670</name>
</gene>
<dbReference type="GO" id="GO:0016020">
    <property type="term" value="C:membrane"/>
    <property type="evidence" value="ECO:0007669"/>
    <property type="project" value="InterPro"/>
</dbReference>
<dbReference type="Pfam" id="PF13796">
    <property type="entry name" value="Sensor"/>
    <property type="match status" value="1"/>
</dbReference>
<dbReference type="EMBL" id="BSTJ01000006">
    <property type="protein sequence ID" value="GLY76700.1"/>
    <property type="molecule type" value="Genomic_DNA"/>
</dbReference>
<dbReference type="GO" id="GO:0005524">
    <property type="term" value="F:ATP binding"/>
    <property type="evidence" value="ECO:0007669"/>
    <property type="project" value="UniProtKB-KW"/>
</dbReference>
<feature type="domain" description="Histidine kinase/HSP90-like ATPase" evidence="10">
    <location>
        <begin position="332"/>
        <end position="422"/>
    </location>
</feature>
<evidence type="ECO:0000256" key="1">
    <source>
        <dbReference type="ARBA" id="ARBA00000085"/>
    </source>
</evidence>
<keyword evidence="9" id="KW-1133">Transmembrane helix</keyword>
<evidence type="ECO:0000313" key="11">
    <source>
        <dbReference type="EMBL" id="GLY76700.1"/>
    </source>
</evidence>
<dbReference type="Gene3D" id="3.30.565.10">
    <property type="entry name" value="Histidine kinase-like ATPase, C-terminal domain"/>
    <property type="match status" value="1"/>
</dbReference>
<dbReference type="EC" id="2.7.13.3" evidence="2"/>
<dbReference type="InterPro" id="IPR036890">
    <property type="entry name" value="HATPase_C_sf"/>
</dbReference>
<keyword evidence="5" id="KW-0547">Nucleotide-binding</keyword>
<dbReference type="Gene3D" id="1.20.5.1930">
    <property type="match status" value="1"/>
</dbReference>
<name>A0A9W6VQH4_9ACTN</name>
<dbReference type="RefSeq" id="WP_285625298.1">
    <property type="nucleotide sequence ID" value="NZ_BSTJ01000006.1"/>
</dbReference>
<dbReference type="InterPro" id="IPR011712">
    <property type="entry name" value="Sig_transdc_His_kin_sub3_dim/P"/>
</dbReference>
<dbReference type="PANTHER" id="PTHR24421">
    <property type="entry name" value="NITRATE/NITRITE SENSOR PROTEIN NARX-RELATED"/>
    <property type="match status" value="1"/>
</dbReference>
<proteinExistence type="predicted"/>
<keyword evidence="8" id="KW-0902">Two-component regulatory system</keyword>
<evidence type="ECO:0000256" key="9">
    <source>
        <dbReference type="SAM" id="Phobius"/>
    </source>
</evidence>
<keyword evidence="9" id="KW-0472">Membrane</keyword>
<feature type="transmembrane region" description="Helical" evidence="9">
    <location>
        <begin position="171"/>
        <end position="192"/>
    </location>
</feature>
<dbReference type="PANTHER" id="PTHR24421:SF10">
    <property type="entry name" value="NITRATE_NITRITE SENSOR PROTEIN NARQ"/>
    <property type="match status" value="1"/>
</dbReference>
<evidence type="ECO:0000256" key="6">
    <source>
        <dbReference type="ARBA" id="ARBA00022777"/>
    </source>
</evidence>
<evidence type="ECO:0000259" key="10">
    <source>
        <dbReference type="SMART" id="SM00387"/>
    </source>
</evidence>
<dbReference type="Pfam" id="PF02518">
    <property type="entry name" value="HATPase_c"/>
    <property type="match status" value="1"/>
</dbReference>
<dbReference type="SMART" id="SM00387">
    <property type="entry name" value="HATPase_c"/>
    <property type="match status" value="1"/>
</dbReference>
<dbReference type="Pfam" id="PF07730">
    <property type="entry name" value="HisKA_3"/>
    <property type="match status" value="1"/>
</dbReference>
<evidence type="ECO:0000256" key="2">
    <source>
        <dbReference type="ARBA" id="ARBA00012438"/>
    </source>
</evidence>
<feature type="transmembrane region" description="Helical" evidence="9">
    <location>
        <begin position="49"/>
        <end position="73"/>
    </location>
</feature>
<dbReference type="InterPro" id="IPR025828">
    <property type="entry name" value="Put_sensor_dom"/>
</dbReference>
<reference evidence="11" key="1">
    <citation type="submission" date="2023-03" db="EMBL/GenBank/DDBJ databases">
        <title>Actinoallomurus iriomotensis NBRC 103681.</title>
        <authorList>
            <person name="Ichikawa N."/>
            <person name="Sato H."/>
            <person name="Tonouchi N."/>
        </authorList>
    </citation>
    <scope>NUCLEOTIDE SEQUENCE</scope>
    <source>
        <strain evidence="11">NBRC 103681</strain>
    </source>
</reference>
<dbReference type="GO" id="GO:0046983">
    <property type="term" value="F:protein dimerization activity"/>
    <property type="evidence" value="ECO:0007669"/>
    <property type="project" value="InterPro"/>
</dbReference>
<sequence length="422" mass="44765">MAITLPARRAFHWGNAHAPWSPWAWRNTTFVTAGVPVHFTALAIFSVPWLFAVSTTGVLLALVISVGLPMAALRPLTAVQRHRFWALLGLDVPAVPRERLGRGAVAAMVRSPTTWRQLAYHLLVGPVIATGGLLVVAMWATGLPLALLNTYSWALRPSSPLALTGHAVTDGLLNAGGVVLLLIAPGLAGAIVRLDTRVALALLGPSRADELERRVEDLAESRAGVVDAADAERRRIERDLHDGVQQRLVALAMNLGLARETLTGVPDDAMEVIAEAHREAKEALTDLRNVVRGLHPAVLDDRGLDAALSGIAARAPLPVRLQVDVPERPSPTVEAVAYFVASEALTNAVRHARAEQVRIVAARDGDVLRMVITDDGIGGAEPSKGTGLTGLRQRVGSVDGTFRINSPAGGPTVLTVELPCAL</sequence>
<protein>
    <recommendedName>
        <fullName evidence="2">histidine kinase</fullName>
        <ecNumber evidence="2">2.7.13.3</ecNumber>
    </recommendedName>
</protein>